<comment type="caution">
    <text evidence="10">The sequence shown here is derived from an EMBL/GenBank/DDBJ whole genome shotgun (WGS) entry which is preliminary data.</text>
</comment>
<reference evidence="10 11" key="1">
    <citation type="submission" date="2022-09" db="EMBL/GenBank/DDBJ databases">
        <authorList>
            <person name="Palmer J.M."/>
        </authorList>
    </citation>
    <scope>NUCLEOTIDE SEQUENCE [LARGE SCALE GENOMIC DNA]</scope>
    <source>
        <strain evidence="10 11">DSM 7382</strain>
    </source>
</reference>
<gene>
    <name evidence="10" type="ORF">QCA50_020689</name>
</gene>
<evidence type="ECO:0000313" key="11">
    <source>
        <dbReference type="Proteomes" id="UP001385951"/>
    </source>
</evidence>
<sequence length="505" mass="54443">MTSQEDEKVSLDQGSQHVVSKDQIADDSTRLDSRPQTWYDKVTLFLTKWGVETNGIDPIPPENRTDTKMFQMFFVWFSANMNVLALGTGAAGPAFFGLGTSQCLIILTIVDLLSCVVPAYFAVFGPKLGTRSMVTARFSFGYYGAIIPSALTVFSMQGFLILNCIIGGQTLASVSGHLDDTLGIVIIGLISLAVTFCGYRVLHWYESVAWIPNVITFIVLLGVGGKNLSNAPATAPVTASSVITFATTTASSVISWCMMTPDYGVYHNVKTPTWRIFTYTYLGFFIASITGHFLGAIFAASATNDPAWEAGFDNGNSVGGLINAVLAPAGGFGKFLTVLLALTIPSACAPTMYTFGMSFMTIGPFFAKVPRYVFAIVSEAILIPVAIIGAKKFYVTFVNVISIIGYWSTVFAVIILLEHFVFRKNNFGLYDIADWDKPRKLPIGAAALIAFFSAFGIIVPCMSQTAYVGPIANAGAGDIGILAGSAVALIVYLALRSLERSWYQR</sequence>
<evidence type="ECO:0000256" key="9">
    <source>
        <dbReference type="SAM" id="Phobius"/>
    </source>
</evidence>
<feature type="transmembrane region" description="Helical" evidence="9">
    <location>
        <begin position="279"/>
        <end position="300"/>
    </location>
</feature>
<evidence type="ECO:0000256" key="8">
    <source>
        <dbReference type="SAM" id="MobiDB-lite"/>
    </source>
</evidence>
<feature type="region of interest" description="Disordered" evidence="8">
    <location>
        <begin position="1"/>
        <end position="28"/>
    </location>
</feature>
<dbReference type="Pfam" id="PF02133">
    <property type="entry name" value="Transp_cyt_pur"/>
    <property type="match status" value="1"/>
</dbReference>
<feature type="transmembrane region" description="Helical" evidence="9">
    <location>
        <begin position="182"/>
        <end position="201"/>
    </location>
</feature>
<accession>A0AAW0F8Q6</accession>
<protein>
    <recommendedName>
        <fullName evidence="12">Purine-cytosine permease</fullName>
    </recommendedName>
</protein>
<dbReference type="PANTHER" id="PTHR31806">
    <property type="entry name" value="PURINE-CYTOSINE PERMEASE FCY2-RELATED"/>
    <property type="match status" value="1"/>
</dbReference>
<dbReference type="GO" id="GO:0022857">
    <property type="term" value="F:transmembrane transporter activity"/>
    <property type="evidence" value="ECO:0007669"/>
    <property type="project" value="InterPro"/>
</dbReference>
<evidence type="ECO:0000256" key="7">
    <source>
        <dbReference type="PIRNR" id="PIRNR002744"/>
    </source>
</evidence>
<evidence type="ECO:0000256" key="5">
    <source>
        <dbReference type="ARBA" id="ARBA00022989"/>
    </source>
</evidence>
<comment type="subcellular location">
    <subcellularLocation>
        <location evidence="1">Membrane</location>
        <topology evidence="1">Multi-pass membrane protein</topology>
    </subcellularLocation>
</comment>
<keyword evidence="3 7" id="KW-0813">Transport</keyword>
<dbReference type="EMBL" id="JASBNA010000121">
    <property type="protein sequence ID" value="KAK7676348.1"/>
    <property type="molecule type" value="Genomic_DNA"/>
</dbReference>
<feature type="transmembrane region" description="Helical" evidence="9">
    <location>
        <begin position="396"/>
        <end position="421"/>
    </location>
</feature>
<keyword evidence="4 9" id="KW-0812">Transmembrane</keyword>
<feature type="transmembrane region" description="Helical" evidence="9">
    <location>
        <begin position="208"/>
        <end position="225"/>
    </location>
</feature>
<dbReference type="InterPro" id="IPR001248">
    <property type="entry name" value="Pur-cyt_permease"/>
</dbReference>
<evidence type="ECO:0000256" key="1">
    <source>
        <dbReference type="ARBA" id="ARBA00004141"/>
    </source>
</evidence>
<keyword evidence="11" id="KW-1185">Reference proteome</keyword>
<organism evidence="10 11">
    <name type="scientific">Cerrena zonata</name>
    <dbReference type="NCBI Taxonomy" id="2478898"/>
    <lineage>
        <taxon>Eukaryota</taxon>
        <taxon>Fungi</taxon>
        <taxon>Dikarya</taxon>
        <taxon>Basidiomycota</taxon>
        <taxon>Agaricomycotina</taxon>
        <taxon>Agaricomycetes</taxon>
        <taxon>Polyporales</taxon>
        <taxon>Cerrenaceae</taxon>
        <taxon>Cerrena</taxon>
    </lineage>
</organism>
<feature type="compositionally biased region" description="Basic and acidic residues" evidence="8">
    <location>
        <begin position="19"/>
        <end position="28"/>
    </location>
</feature>
<name>A0AAW0F8Q6_9APHY</name>
<dbReference type="PIRSF" id="PIRSF002744">
    <property type="entry name" value="Pur-cyt_permease"/>
    <property type="match status" value="1"/>
</dbReference>
<dbReference type="PANTHER" id="PTHR31806:SF5">
    <property type="entry name" value="PURINE-CYTOSINE PERMEASE FCY21"/>
    <property type="match status" value="1"/>
</dbReference>
<evidence type="ECO:0000256" key="3">
    <source>
        <dbReference type="ARBA" id="ARBA00022448"/>
    </source>
</evidence>
<feature type="transmembrane region" description="Helical" evidence="9">
    <location>
        <begin position="140"/>
        <end position="162"/>
    </location>
</feature>
<keyword evidence="5 9" id="KW-1133">Transmembrane helix</keyword>
<evidence type="ECO:0008006" key="12">
    <source>
        <dbReference type="Google" id="ProtNLM"/>
    </source>
</evidence>
<feature type="transmembrane region" description="Helical" evidence="9">
    <location>
        <begin position="441"/>
        <end position="459"/>
    </location>
</feature>
<keyword evidence="6 7" id="KW-0472">Membrane</keyword>
<proteinExistence type="inferred from homology"/>
<feature type="compositionally biased region" description="Basic and acidic residues" evidence="8">
    <location>
        <begin position="1"/>
        <end position="10"/>
    </location>
</feature>
<dbReference type="Proteomes" id="UP001385951">
    <property type="component" value="Unassembled WGS sequence"/>
</dbReference>
<evidence type="ECO:0000313" key="10">
    <source>
        <dbReference type="EMBL" id="KAK7676348.1"/>
    </source>
</evidence>
<evidence type="ECO:0000256" key="6">
    <source>
        <dbReference type="ARBA" id="ARBA00023136"/>
    </source>
</evidence>
<feature type="transmembrane region" description="Helical" evidence="9">
    <location>
        <begin position="104"/>
        <end position="128"/>
    </location>
</feature>
<feature type="transmembrane region" description="Helical" evidence="9">
    <location>
        <begin position="237"/>
        <end position="258"/>
    </location>
</feature>
<dbReference type="AlphaFoldDB" id="A0AAW0F8Q6"/>
<dbReference type="GO" id="GO:0005886">
    <property type="term" value="C:plasma membrane"/>
    <property type="evidence" value="ECO:0007669"/>
    <property type="project" value="TreeGrafter"/>
</dbReference>
<feature type="transmembrane region" description="Helical" evidence="9">
    <location>
        <begin position="471"/>
        <end position="495"/>
    </location>
</feature>
<dbReference type="InterPro" id="IPR026030">
    <property type="entry name" value="Pur-cyt_permease_Fcy2/21/22"/>
</dbReference>
<feature type="transmembrane region" description="Helical" evidence="9">
    <location>
        <begin position="335"/>
        <end position="360"/>
    </location>
</feature>
<feature type="transmembrane region" description="Helical" evidence="9">
    <location>
        <begin position="73"/>
        <end position="98"/>
    </location>
</feature>
<dbReference type="Gene3D" id="1.10.4160.10">
    <property type="entry name" value="Hydantoin permease"/>
    <property type="match status" value="1"/>
</dbReference>
<evidence type="ECO:0000256" key="2">
    <source>
        <dbReference type="ARBA" id="ARBA00008974"/>
    </source>
</evidence>
<feature type="transmembrane region" description="Helical" evidence="9">
    <location>
        <begin position="372"/>
        <end position="390"/>
    </location>
</feature>
<evidence type="ECO:0000256" key="4">
    <source>
        <dbReference type="ARBA" id="ARBA00022692"/>
    </source>
</evidence>
<comment type="similarity">
    <text evidence="2 7">Belongs to the purine-cytosine permease (2.A.39) family.</text>
</comment>